<proteinExistence type="predicted"/>
<accession>A0A0E9XY21</accession>
<name>A0A0E9XY21_ANGAN</name>
<sequence length="26" mass="3105">MLICIEMSLPLLNFFEVNLLCFLKFL</sequence>
<evidence type="ECO:0000313" key="1">
    <source>
        <dbReference type="EMBL" id="JAI07560.1"/>
    </source>
</evidence>
<organism evidence="1">
    <name type="scientific">Anguilla anguilla</name>
    <name type="common">European freshwater eel</name>
    <name type="synonym">Muraena anguilla</name>
    <dbReference type="NCBI Taxonomy" id="7936"/>
    <lineage>
        <taxon>Eukaryota</taxon>
        <taxon>Metazoa</taxon>
        <taxon>Chordata</taxon>
        <taxon>Craniata</taxon>
        <taxon>Vertebrata</taxon>
        <taxon>Euteleostomi</taxon>
        <taxon>Actinopterygii</taxon>
        <taxon>Neopterygii</taxon>
        <taxon>Teleostei</taxon>
        <taxon>Anguilliformes</taxon>
        <taxon>Anguillidae</taxon>
        <taxon>Anguilla</taxon>
    </lineage>
</organism>
<reference evidence="1" key="1">
    <citation type="submission" date="2014-11" db="EMBL/GenBank/DDBJ databases">
        <authorList>
            <person name="Amaro Gonzalez C."/>
        </authorList>
    </citation>
    <scope>NUCLEOTIDE SEQUENCE</scope>
</reference>
<reference evidence="1" key="2">
    <citation type="journal article" date="2015" name="Fish Shellfish Immunol.">
        <title>Early steps in the European eel (Anguilla anguilla)-Vibrio vulnificus interaction in the gills: Role of the RtxA13 toxin.</title>
        <authorList>
            <person name="Callol A."/>
            <person name="Pajuelo D."/>
            <person name="Ebbesson L."/>
            <person name="Teles M."/>
            <person name="MacKenzie S."/>
            <person name="Amaro C."/>
        </authorList>
    </citation>
    <scope>NUCLEOTIDE SEQUENCE</scope>
</reference>
<dbReference type="EMBL" id="GBXM01001018">
    <property type="protein sequence ID" value="JAI07560.1"/>
    <property type="molecule type" value="Transcribed_RNA"/>
</dbReference>
<protein>
    <submittedName>
        <fullName evidence="1">Uncharacterized protein</fullName>
    </submittedName>
</protein>
<dbReference type="AlphaFoldDB" id="A0A0E9XY21"/>